<reference evidence="3" key="1">
    <citation type="submission" date="2022-03" db="EMBL/GenBank/DDBJ databases">
        <title>Identification of a novel bacterium isolated from mangrove sediments.</title>
        <authorList>
            <person name="Pan X."/>
        </authorList>
    </citation>
    <scope>NUCLEOTIDE SEQUENCE</scope>
    <source>
        <strain evidence="3">B2637</strain>
    </source>
</reference>
<sequence length="261" mass="27782">MLSKASTDGVSAIYPELQDAKVIVSGGASGIGEGLVKAFVAQGAQVAFVDIQDEAGNALARELAQDARHAPIYHHLDLTDIGAVQATMADLVAQLGGVDVLVNNAANDDRHAVVDVTPAFWEERMNVNLRHQFFAAQAVIPAMKAAGGGAIINFGSISWHLGLPDLVLYQTAKAAISGMTRSLARDLGRDNIRVNTVVPGNVKTPRQEKWYSPEGEAEIVAAQCLSGRIMPDDVAALVLFLSSHGARMCTGHDYWIDAGWR</sequence>
<dbReference type="PRINTS" id="PR00080">
    <property type="entry name" value="SDRFAMILY"/>
</dbReference>
<dbReference type="PANTHER" id="PTHR43639">
    <property type="entry name" value="OXIDOREDUCTASE, SHORT-CHAIN DEHYDROGENASE/REDUCTASE FAMILY (AFU_ORTHOLOGUE AFUA_5G02870)"/>
    <property type="match status" value="1"/>
</dbReference>
<proteinExistence type="inferred from homology"/>
<comment type="similarity">
    <text evidence="1">Belongs to the short-chain dehydrogenases/reductases (SDR) family.</text>
</comment>
<dbReference type="CDD" id="cd05233">
    <property type="entry name" value="SDR_c"/>
    <property type="match status" value="1"/>
</dbReference>
<evidence type="ECO:0000256" key="2">
    <source>
        <dbReference type="ARBA" id="ARBA00023002"/>
    </source>
</evidence>
<protein>
    <submittedName>
        <fullName evidence="3">SDR family oxidoreductase</fullName>
    </submittedName>
</protein>
<dbReference type="RefSeq" id="WP_243798853.1">
    <property type="nucleotide sequence ID" value="NZ_JALHAT010000009.1"/>
</dbReference>
<organism evidence="3 4">
    <name type="scientific">Novosphingobium mangrovi</name>
    <name type="common">ex Hu et al. 2023</name>
    <dbReference type="NCBI Taxonomy" id="2930094"/>
    <lineage>
        <taxon>Bacteria</taxon>
        <taxon>Pseudomonadati</taxon>
        <taxon>Pseudomonadota</taxon>
        <taxon>Alphaproteobacteria</taxon>
        <taxon>Sphingomonadales</taxon>
        <taxon>Sphingomonadaceae</taxon>
        <taxon>Novosphingobium</taxon>
    </lineage>
</organism>
<dbReference type="SUPFAM" id="SSF51735">
    <property type="entry name" value="NAD(P)-binding Rossmann-fold domains"/>
    <property type="match status" value="1"/>
</dbReference>
<accession>A0ABT0ABK4</accession>
<evidence type="ECO:0000313" key="3">
    <source>
        <dbReference type="EMBL" id="MCJ1960577.1"/>
    </source>
</evidence>
<name>A0ABT0ABK4_9SPHN</name>
<gene>
    <name evidence="3" type="ORF">MTR65_07800</name>
</gene>
<dbReference type="Proteomes" id="UP001162802">
    <property type="component" value="Unassembled WGS sequence"/>
</dbReference>
<dbReference type="InterPro" id="IPR036291">
    <property type="entry name" value="NAD(P)-bd_dom_sf"/>
</dbReference>
<evidence type="ECO:0000256" key="1">
    <source>
        <dbReference type="ARBA" id="ARBA00006484"/>
    </source>
</evidence>
<dbReference type="PRINTS" id="PR00081">
    <property type="entry name" value="GDHRDH"/>
</dbReference>
<dbReference type="Gene3D" id="3.40.50.720">
    <property type="entry name" value="NAD(P)-binding Rossmann-like Domain"/>
    <property type="match status" value="1"/>
</dbReference>
<comment type="caution">
    <text evidence="3">The sequence shown here is derived from an EMBL/GenBank/DDBJ whole genome shotgun (WGS) entry which is preliminary data.</text>
</comment>
<evidence type="ECO:0000313" key="4">
    <source>
        <dbReference type="Proteomes" id="UP001162802"/>
    </source>
</evidence>
<keyword evidence="4" id="KW-1185">Reference proteome</keyword>
<dbReference type="EMBL" id="JALHAT010000009">
    <property type="protein sequence ID" value="MCJ1960577.1"/>
    <property type="molecule type" value="Genomic_DNA"/>
</dbReference>
<dbReference type="PANTHER" id="PTHR43639:SF1">
    <property type="entry name" value="SHORT-CHAIN DEHYDROGENASE_REDUCTASE FAMILY PROTEIN"/>
    <property type="match status" value="1"/>
</dbReference>
<dbReference type="InterPro" id="IPR002347">
    <property type="entry name" value="SDR_fam"/>
</dbReference>
<keyword evidence="2" id="KW-0560">Oxidoreductase</keyword>
<dbReference type="Pfam" id="PF13561">
    <property type="entry name" value="adh_short_C2"/>
    <property type="match status" value="1"/>
</dbReference>